<organism evidence="1 2">
    <name type="scientific">Amedibacillus hominis</name>
    <dbReference type="NCBI Taxonomy" id="2897776"/>
    <lineage>
        <taxon>Bacteria</taxon>
        <taxon>Bacillati</taxon>
        <taxon>Bacillota</taxon>
        <taxon>Erysipelotrichia</taxon>
        <taxon>Erysipelotrichales</taxon>
        <taxon>Erysipelotrichaceae</taxon>
        <taxon>Amedibacillus</taxon>
    </lineage>
</organism>
<dbReference type="InterPro" id="IPR012334">
    <property type="entry name" value="Pectin_lyas_fold"/>
</dbReference>
<dbReference type="Gene3D" id="2.160.20.10">
    <property type="entry name" value="Single-stranded right-handed beta-helix, Pectin lyase-like"/>
    <property type="match status" value="1"/>
</dbReference>
<keyword evidence="2" id="KW-1185">Reference proteome</keyword>
<gene>
    <name evidence="1" type="ORF">LQE99_13780</name>
</gene>
<reference evidence="1 2" key="1">
    <citation type="submission" date="2022-02" db="EMBL/GenBank/DDBJ databases">
        <title>Genome of Erysipelotrichaceae sp. nov. NSJ-176 isolated from human feces.</title>
        <authorList>
            <person name="Abdugheni R."/>
        </authorList>
    </citation>
    <scope>NUCLEOTIDE SEQUENCE [LARGE SCALE GENOMIC DNA]</scope>
    <source>
        <strain evidence="1 2">NSJ-176</strain>
    </source>
</reference>
<dbReference type="Pfam" id="PF12541">
    <property type="entry name" value="DUF3737"/>
    <property type="match status" value="1"/>
</dbReference>
<dbReference type="EMBL" id="JAKVPQ010000011">
    <property type="protein sequence ID" value="MCH4286191.1"/>
    <property type="molecule type" value="Genomic_DNA"/>
</dbReference>
<dbReference type="Proteomes" id="UP001202402">
    <property type="component" value="Unassembled WGS sequence"/>
</dbReference>
<sequence>METIKQGYYSGERALFHEHDLILQDTTFADGESPLKESANITLDGCIFKWKYPLWYSSNITAQHTTLLETARSGIWYTKNITMKDCSIEAPKTFRRASDIHLDHVHMPNALETLWKCEHITMYHVQAKGDYFGMNAKHIKGDHFTLSGNYAFDGASHIELHHATLLSKDAFWNCEDVVVYDSLIIGEYLGWNSKNITFINCTIDSLQGLCYMENLKMVNCKLLNTTLAFEYSSVDAQIASRIDSVKNPVSGSIQANEIKELIMEETRICPQNTKITIQQ</sequence>
<name>A0ABS9RBD7_9FIRM</name>
<comment type="caution">
    <text evidence="1">The sequence shown here is derived from an EMBL/GenBank/DDBJ whole genome shotgun (WGS) entry which is preliminary data.</text>
</comment>
<proteinExistence type="predicted"/>
<dbReference type="SUPFAM" id="SSF51126">
    <property type="entry name" value="Pectin lyase-like"/>
    <property type="match status" value="1"/>
</dbReference>
<dbReference type="InterPro" id="IPR011050">
    <property type="entry name" value="Pectin_lyase_fold/virulence"/>
</dbReference>
<evidence type="ECO:0000313" key="1">
    <source>
        <dbReference type="EMBL" id="MCH4286191.1"/>
    </source>
</evidence>
<accession>A0ABS9RBD7</accession>
<protein>
    <submittedName>
        <fullName evidence="1">DUF3737 family protein</fullName>
    </submittedName>
</protein>
<dbReference type="InterPro" id="IPR022208">
    <property type="entry name" value="DUF3737"/>
</dbReference>
<dbReference type="RefSeq" id="WP_117453194.1">
    <property type="nucleotide sequence ID" value="NZ_JAKVPQ010000011.1"/>
</dbReference>
<evidence type="ECO:0000313" key="2">
    <source>
        <dbReference type="Proteomes" id="UP001202402"/>
    </source>
</evidence>